<reference evidence="1 2" key="2">
    <citation type="submission" date="2020-03" db="EMBL/GenBank/DDBJ databases">
        <authorList>
            <person name="Ichikawa N."/>
            <person name="Kimura A."/>
            <person name="Kitahashi Y."/>
            <person name="Uohara A."/>
        </authorList>
    </citation>
    <scope>NUCLEOTIDE SEQUENCE [LARGE SCALE GENOMIC DNA]</scope>
    <source>
        <strain evidence="1 2">NBRC 108638</strain>
    </source>
</reference>
<reference evidence="1 2" key="1">
    <citation type="submission" date="2020-03" db="EMBL/GenBank/DDBJ databases">
        <title>Whole genome shotgun sequence of Phytohabitans rumicis NBRC 108638.</title>
        <authorList>
            <person name="Komaki H."/>
            <person name="Tamura T."/>
        </authorList>
    </citation>
    <scope>NUCLEOTIDE SEQUENCE [LARGE SCALE GENOMIC DNA]</scope>
    <source>
        <strain evidence="1 2">NBRC 108638</strain>
    </source>
</reference>
<gene>
    <name evidence="1" type="ORF">Prum_072920</name>
</gene>
<dbReference type="EMBL" id="BLPG01000001">
    <property type="protein sequence ID" value="GFJ93650.1"/>
    <property type="molecule type" value="Genomic_DNA"/>
</dbReference>
<organism evidence="1 2">
    <name type="scientific">Phytohabitans rumicis</name>
    <dbReference type="NCBI Taxonomy" id="1076125"/>
    <lineage>
        <taxon>Bacteria</taxon>
        <taxon>Bacillati</taxon>
        <taxon>Actinomycetota</taxon>
        <taxon>Actinomycetes</taxon>
        <taxon>Micromonosporales</taxon>
        <taxon>Micromonosporaceae</taxon>
    </lineage>
</organism>
<proteinExistence type="predicted"/>
<name>A0A6V8LDC1_9ACTN</name>
<keyword evidence="2" id="KW-1185">Reference proteome</keyword>
<dbReference type="SUPFAM" id="SSF103473">
    <property type="entry name" value="MFS general substrate transporter"/>
    <property type="match status" value="1"/>
</dbReference>
<protein>
    <submittedName>
        <fullName evidence="1">Uncharacterized protein</fullName>
    </submittedName>
</protein>
<accession>A0A6V8LDC1</accession>
<sequence>MAHSLAEVLSEAGSWTLAFELADPDNAGAYQGVSQTGAALGSMLAPLVVTATAIDHGRGGWGVLKAG</sequence>
<evidence type="ECO:0000313" key="2">
    <source>
        <dbReference type="Proteomes" id="UP000482960"/>
    </source>
</evidence>
<dbReference type="InterPro" id="IPR036259">
    <property type="entry name" value="MFS_trans_sf"/>
</dbReference>
<dbReference type="Proteomes" id="UP000482960">
    <property type="component" value="Unassembled WGS sequence"/>
</dbReference>
<evidence type="ECO:0000313" key="1">
    <source>
        <dbReference type="EMBL" id="GFJ93650.1"/>
    </source>
</evidence>
<comment type="caution">
    <text evidence="1">The sequence shown here is derived from an EMBL/GenBank/DDBJ whole genome shotgun (WGS) entry which is preliminary data.</text>
</comment>
<dbReference type="AlphaFoldDB" id="A0A6V8LDC1"/>
<dbReference type="RefSeq" id="WP_246278271.1">
    <property type="nucleotide sequence ID" value="NZ_BAABJB010000001.1"/>
</dbReference>